<dbReference type="EMBL" id="MWPS01000001">
    <property type="protein sequence ID" value="OPG17713.1"/>
    <property type="molecule type" value="Genomic_DNA"/>
</dbReference>
<dbReference type="OrthoDB" id="9798918at2"/>
<protein>
    <submittedName>
        <fullName evidence="3">Uncharacterized protein</fullName>
    </submittedName>
</protein>
<name>A0A162TWZ6_9BACL</name>
<evidence type="ECO:0000313" key="5">
    <source>
        <dbReference type="Proteomes" id="UP000190229"/>
    </source>
</evidence>
<evidence type="ECO:0000313" key="3">
    <source>
        <dbReference type="EMBL" id="OPG17713.1"/>
    </source>
</evidence>
<dbReference type="STRING" id="1765683.B2M26_00780"/>
<evidence type="ECO:0000313" key="4">
    <source>
        <dbReference type="Proteomes" id="UP000077421"/>
    </source>
</evidence>
<organism evidence="3 5">
    <name type="scientific">Ferroacidibacillus organovorans</name>
    <dbReference type="NCBI Taxonomy" id="1765683"/>
    <lineage>
        <taxon>Bacteria</taxon>
        <taxon>Bacillati</taxon>
        <taxon>Bacillota</taxon>
        <taxon>Bacilli</taxon>
        <taxon>Bacillales</taxon>
        <taxon>Alicyclobacillaceae</taxon>
        <taxon>Ferroacidibacillus</taxon>
    </lineage>
</organism>
<proteinExistence type="inferred from homology"/>
<dbReference type="PANTHER" id="PTHR35146">
    <property type="entry name" value="UPF0178 PROTEIN YAII"/>
    <property type="match status" value="1"/>
</dbReference>
<comment type="caution">
    <text evidence="3">The sequence shown here is derived from an EMBL/GenBank/DDBJ whole genome shotgun (WGS) entry which is preliminary data.</text>
</comment>
<dbReference type="RefSeq" id="WP_067564349.1">
    <property type="nucleotide sequence ID" value="NZ_LSUQ01000020.1"/>
</dbReference>
<dbReference type="Proteomes" id="UP000077421">
    <property type="component" value="Unassembled WGS sequence"/>
</dbReference>
<dbReference type="InterPro" id="IPR003791">
    <property type="entry name" value="UPF0178"/>
</dbReference>
<reference evidence="2 4" key="1">
    <citation type="submission" date="2016-02" db="EMBL/GenBank/DDBJ databases">
        <title>Draft genome sequence of Acidibacillus ferrooxidans SLC66.</title>
        <authorList>
            <person name="Oliveira G."/>
            <person name="Nancucheo I."/>
            <person name="Dall'Agnol H."/>
            <person name="Johnson B."/>
            <person name="Oliveira R."/>
            <person name="Nunes G.L."/>
            <person name="Tzotzos G."/>
            <person name="Orellana S.C."/>
            <person name="Salim A.C."/>
            <person name="Araujo F.M."/>
        </authorList>
    </citation>
    <scope>NUCLEOTIDE SEQUENCE [LARGE SCALE GENOMIC DNA]</scope>
    <source>
        <strain evidence="2 4">SLC66</strain>
    </source>
</reference>
<dbReference type="PANTHER" id="PTHR35146:SF1">
    <property type="entry name" value="UPF0178 PROTEIN YAII"/>
    <property type="match status" value="1"/>
</dbReference>
<gene>
    <name evidence="2" type="ORF">AYW79_08155</name>
    <name evidence="3" type="ORF">B2M26_00780</name>
</gene>
<comment type="similarity">
    <text evidence="1">Belongs to the UPF0178 family.</text>
</comment>
<sequence>MTTEWNDSAPHALPPAPRVLYLDADACPRTARQIANEVCAKKGLRVVTVSSYDHHMEGADHLQVAPGPDATDYAILARMKQGDLVVTEDYGLAALVLARRGKALSSKGFVYTAQNIDPLLEVRALGQKLRRAKAKHRLKGPSARTKQDDEQFREALLTQLSD</sequence>
<dbReference type="EMBL" id="LSUQ01000020">
    <property type="protein sequence ID" value="OAG93901.1"/>
    <property type="molecule type" value="Genomic_DNA"/>
</dbReference>
<accession>A0A162TWZ6</accession>
<dbReference type="Pfam" id="PF02639">
    <property type="entry name" value="DUF188"/>
    <property type="match status" value="1"/>
</dbReference>
<keyword evidence="5" id="KW-1185">Reference proteome</keyword>
<dbReference type="AlphaFoldDB" id="A0A162TWZ6"/>
<reference evidence="3 5" key="2">
    <citation type="submission" date="2017-02" db="EMBL/GenBank/DDBJ databases">
        <title>Draft genome of Acidibacillus ferrooxidans Huett2.</title>
        <authorList>
            <person name="Schopf S."/>
        </authorList>
    </citation>
    <scope>NUCLEOTIDE SEQUENCE [LARGE SCALE GENOMIC DNA]</scope>
    <source>
        <strain evidence="3 5">Huett2</strain>
    </source>
</reference>
<dbReference type="Proteomes" id="UP000190229">
    <property type="component" value="Unassembled WGS sequence"/>
</dbReference>
<evidence type="ECO:0000313" key="2">
    <source>
        <dbReference type="EMBL" id="OAG93901.1"/>
    </source>
</evidence>
<evidence type="ECO:0000256" key="1">
    <source>
        <dbReference type="ARBA" id="ARBA00008522"/>
    </source>
</evidence>